<evidence type="ECO:0000256" key="7">
    <source>
        <dbReference type="ARBA" id="ARBA00022519"/>
    </source>
</evidence>
<proteinExistence type="inferred from homology"/>
<dbReference type="PANTHER" id="PTHR37531:SF1">
    <property type="entry name" value="HEME EXPORTER PROTEIN D"/>
    <property type="match status" value="1"/>
</dbReference>
<comment type="similarity">
    <text evidence="3 12">Belongs to the CcmD/CycX/HelD family.</text>
</comment>
<gene>
    <name evidence="13" type="primary">ccmD</name>
    <name evidence="13" type="ORF">FZZ93_09745</name>
</gene>
<feature type="transmembrane region" description="Helical" evidence="12">
    <location>
        <begin position="20"/>
        <end position="39"/>
    </location>
</feature>
<evidence type="ECO:0000256" key="10">
    <source>
        <dbReference type="ARBA" id="ARBA00022989"/>
    </source>
</evidence>
<comment type="caution">
    <text evidence="13">The sequence shown here is derived from an EMBL/GenBank/DDBJ whole genome shotgun (WGS) entry which is preliminary data.</text>
</comment>
<organism evidence="13 14">
    <name type="scientific">Halomonas eurihalina</name>
    <dbReference type="NCBI Taxonomy" id="42566"/>
    <lineage>
        <taxon>Bacteria</taxon>
        <taxon>Pseudomonadati</taxon>
        <taxon>Pseudomonadota</taxon>
        <taxon>Gammaproteobacteria</taxon>
        <taxon>Oceanospirillales</taxon>
        <taxon>Halomonadaceae</taxon>
        <taxon>Halomonas</taxon>
    </lineage>
</organism>
<evidence type="ECO:0000256" key="6">
    <source>
        <dbReference type="ARBA" id="ARBA00022475"/>
    </source>
</evidence>
<evidence type="ECO:0000256" key="12">
    <source>
        <dbReference type="RuleBase" id="RU363101"/>
    </source>
</evidence>
<keyword evidence="8 12" id="KW-0812">Transmembrane</keyword>
<keyword evidence="14" id="KW-1185">Reference proteome</keyword>
<accession>A0A5D9D7B1</accession>
<dbReference type="Pfam" id="PF04995">
    <property type="entry name" value="CcmD"/>
    <property type="match status" value="1"/>
</dbReference>
<dbReference type="GO" id="GO:0005886">
    <property type="term" value="C:plasma membrane"/>
    <property type="evidence" value="ECO:0007669"/>
    <property type="project" value="UniProtKB-SubCell"/>
</dbReference>
<dbReference type="EMBL" id="VTPU01000008">
    <property type="protein sequence ID" value="TZG39459.1"/>
    <property type="molecule type" value="Genomic_DNA"/>
</dbReference>
<dbReference type="Proteomes" id="UP000324260">
    <property type="component" value="Unassembled WGS sequence"/>
</dbReference>
<evidence type="ECO:0000313" key="14">
    <source>
        <dbReference type="Proteomes" id="UP000324260"/>
    </source>
</evidence>
<dbReference type="GO" id="GO:0015886">
    <property type="term" value="P:heme transport"/>
    <property type="evidence" value="ECO:0007669"/>
    <property type="project" value="InterPro"/>
</dbReference>
<evidence type="ECO:0000256" key="2">
    <source>
        <dbReference type="ARBA" id="ARBA00004377"/>
    </source>
</evidence>
<keyword evidence="10 12" id="KW-1133">Transmembrane helix</keyword>
<dbReference type="GO" id="GO:1903607">
    <property type="term" value="P:cytochrome c biosynthetic process"/>
    <property type="evidence" value="ECO:0007669"/>
    <property type="project" value="TreeGrafter"/>
</dbReference>
<keyword evidence="7 12" id="KW-0997">Cell inner membrane</keyword>
<comment type="subcellular location">
    <subcellularLocation>
        <location evidence="2 12">Cell inner membrane</location>
        <topology evidence="2 12">Single-pass membrane protein</topology>
    </subcellularLocation>
</comment>
<dbReference type="RefSeq" id="WP_149322137.1">
    <property type="nucleotide sequence ID" value="NZ_JARWAH010000002.1"/>
</dbReference>
<name>A0A5D9D7B1_HALER</name>
<evidence type="ECO:0000256" key="11">
    <source>
        <dbReference type="ARBA" id="ARBA00023136"/>
    </source>
</evidence>
<protein>
    <recommendedName>
        <fullName evidence="4 12">Heme exporter protein D</fullName>
    </recommendedName>
</protein>
<dbReference type="InterPro" id="IPR052075">
    <property type="entry name" value="Heme_exporter_D"/>
</dbReference>
<evidence type="ECO:0000256" key="8">
    <source>
        <dbReference type="ARBA" id="ARBA00022692"/>
    </source>
</evidence>
<keyword evidence="5 12" id="KW-0813">Transport</keyword>
<dbReference type="NCBIfam" id="TIGR03141">
    <property type="entry name" value="cytochro_ccmD"/>
    <property type="match status" value="1"/>
</dbReference>
<evidence type="ECO:0000256" key="9">
    <source>
        <dbReference type="ARBA" id="ARBA00022748"/>
    </source>
</evidence>
<keyword evidence="9 12" id="KW-0201">Cytochrome c-type biogenesis</keyword>
<evidence type="ECO:0000256" key="1">
    <source>
        <dbReference type="ARBA" id="ARBA00002442"/>
    </source>
</evidence>
<evidence type="ECO:0000313" key="13">
    <source>
        <dbReference type="EMBL" id="TZG39459.1"/>
    </source>
</evidence>
<keyword evidence="6 12" id="KW-1003">Cell membrane</keyword>
<dbReference type="PANTHER" id="PTHR37531">
    <property type="entry name" value="HEME EXPORTER PROTEIN D"/>
    <property type="match status" value="1"/>
</dbReference>
<dbReference type="GO" id="GO:0017004">
    <property type="term" value="P:cytochrome complex assembly"/>
    <property type="evidence" value="ECO:0007669"/>
    <property type="project" value="UniProtKB-KW"/>
</dbReference>
<reference evidence="13 14" key="1">
    <citation type="submission" date="2019-08" db="EMBL/GenBank/DDBJ databases">
        <title>Draft Genome Sequence of Halomonas eurihalina Isolated from Preserved Hide-surface.</title>
        <authorList>
            <person name="Hussain S.A."/>
            <person name="Xu A."/>
            <person name="Sarker M."/>
            <person name="Sommers C."/>
        </authorList>
    </citation>
    <scope>NUCLEOTIDE SEQUENCE [LARGE SCALE GENOMIC DNA]</scope>
    <source>
        <strain evidence="13 14">MS1</strain>
    </source>
</reference>
<sequence length="68" mass="7882">MAFDSFAAFLAMGGHAAYVWPAYGATLLLLIGVVLHLRLERRRLWRELRRRARRERRQAGDANREVSS</sequence>
<comment type="function">
    <text evidence="1 12">Required for the export of heme to the periplasm for the biogenesis of c-type cytochromes.</text>
</comment>
<evidence type="ECO:0000256" key="4">
    <source>
        <dbReference type="ARBA" id="ARBA00016461"/>
    </source>
</evidence>
<dbReference type="AlphaFoldDB" id="A0A5D9D7B1"/>
<dbReference type="InterPro" id="IPR007078">
    <property type="entry name" value="Haem_export_protD_CcmD"/>
</dbReference>
<evidence type="ECO:0000256" key="3">
    <source>
        <dbReference type="ARBA" id="ARBA00008741"/>
    </source>
</evidence>
<keyword evidence="11 12" id="KW-0472">Membrane</keyword>
<evidence type="ECO:0000256" key="5">
    <source>
        <dbReference type="ARBA" id="ARBA00022448"/>
    </source>
</evidence>